<gene>
    <name evidence="1" type="ORF">C4K07_2061</name>
</gene>
<name>A0AAD1E5J9_9PSED</name>
<organism evidence="1 2">
    <name type="scientific">Pseudomonas chlororaphis subsp. aureofaciens</name>
    <dbReference type="NCBI Taxonomy" id="587851"/>
    <lineage>
        <taxon>Bacteria</taxon>
        <taxon>Pseudomonadati</taxon>
        <taxon>Pseudomonadota</taxon>
        <taxon>Gammaproteobacteria</taxon>
        <taxon>Pseudomonadales</taxon>
        <taxon>Pseudomonadaceae</taxon>
        <taxon>Pseudomonas</taxon>
    </lineage>
</organism>
<dbReference type="AlphaFoldDB" id="A0AAD1E5J9"/>
<dbReference type="EMBL" id="CP027750">
    <property type="protein sequence ID" value="AZE28851.1"/>
    <property type="molecule type" value="Genomic_DNA"/>
</dbReference>
<reference evidence="1 2" key="1">
    <citation type="submission" date="2018-03" db="EMBL/GenBank/DDBJ databases">
        <title>Diversity of phytobeneficial traits revealed by whole-genome analysis of worldwide-isolated phenazine-producing Pseudomonas spp.</title>
        <authorList>
            <person name="Biessy A."/>
            <person name="Novinscak A."/>
            <person name="Blom J."/>
            <person name="Leger G."/>
            <person name="Thomashow L.S."/>
            <person name="Cazorla F.M."/>
            <person name="Josic D."/>
            <person name="Filion M."/>
        </authorList>
    </citation>
    <scope>NUCLEOTIDE SEQUENCE [LARGE SCALE GENOMIC DNA]</scope>
    <source>
        <strain evidence="1 2">ChPhzS24</strain>
    </source>
</reference>
<evidence type="ECO:0000313" key="2">
    <source>
        <dbReference type="Proteomes" id="UP000280455"/>
    </source>
</evidence>
<sequence>MPGPRRPLTRRERSAGPNIKPAMAFLAVPASKKLAPTGCVSFPAGASLLAITASL</sequence>
<protein>
    <submittedName>
        <fullName evidence="1">Uncharacterized protein</fullName>
    </submittedName>
</protein>
<evidence type="ECO:0000313" key="1">
    <source>
        <dbReference type="EMBL" id="AZE28851.1"/>
    </source>
</evidence>
<dbReference type="Proteomes" id="UP000280455">
    <property type="component" value="Chromosome"/>
</dbReference>
<accession>A0AAD1E5J9</accession>
<proteinExistence type="predicted"/>